<reference evidence="2" key="2">
    <citation type="journal article" date="2022" name="Res Sq">
        <title>Comparative Genomics Reveals Insights into the Divergent Evolution of Astigmatic Mites and Household Pest Adaptations.</title>
        <authorList>
            <person name="Xiong Q."/>
            <person name="Wan A.T.-Y."/>
            <person name="Liu X.-Y."/>
            <person name="Fung C.S.-H."/>
            <person name="Xiao X."/>
            <person name="Malainual N."/>
            <person name="Hou J."/>
            <person name="Wang L."/>
            <person name="Wang M."/>
            <person name="Yang K."/>
            <person name="Cui Y."/>
            <person name="Leung E."/>
            <person name="Nong W."/>
            <person name="Shin S.-K."/>
            <person name="Au S."/>
            <person name="Jeong K.Y."/>
            <person name="Chew F.T."/>
            <person name="Hui J."/>
            <person name="Leung T.F."/>
            <person name="Tungtrongchitr A."/>
            <person name="Zhong N."/>
            <person name="Liu Z."/>
            <person name="Tsui S."/>
        </authorList>
    </citation>
    <scope>NUCLEOTIDE SEQUENCE</scope>
    <source>
        <strain evidence="2">Derf</strain>
        <tissue evidence="2">Whole organism</tissue>
    </source>
</reference>
<evidence type="ECO:0000256" key="1">
    <source>
        <dbReference type="SAM" id="SignalP"/>
    </source>
</evidence>
<evidence type="ECO:0000313" key="2">
    <source>
        <dbReference type="EMBL" id="KAH9529756.1"/>
    </source>
</evidence>
<organism evidence="2 3">
    <name type="scientific">Dermatophagoides farinae</name>
    <name type="common">American house dust mite</name>
    <dbReference type="NCBI Taxonomy" id="6954"/>
    <lineage>
        <taxon>Eukaryota</taxon>
        <taxon>Metazoa</taxon>
        <taxon>Ecdysozoa</taxon>
        <taxon>Arthropoda</taxon>
        <taxon>Chelicerata</taxon>
        <taxon>Arachnida</taxon>
        <taxon>Acari</taxon>
        <taxon>Acariformes</taxon>
        <taxon>Sarcoptiformes</taxon>
        <taxon>Astigmata</taxon>
        <taxon>Psoroptidia</taxon>
        <taxon>Analgoidea</taxon>
        <taxon>Pyroglyphidae</taxon>
        <taxon>Dermatophagoidinae</taxon>
        <taxon>Dermatophagoides</taxon>
    </lineage>
</organism>
<feature type="signal peptide" evidence="1">
    <location>
        <begin position="1"/>
        <end position="26"/>
    </location>
</feature>
<name>A0A922IDZ5_DERFA</name>
<feature type="chain" id="PRO_5037425538" evidence="1">
    <location>
        <begin position="27"/>
        <end position="122"/>
    </location>
</feature>
<reference evidence="2" key="1">
    <citation type="submission" date="2013-05" db="EMBL/GenBank/DDBJ databases">
        <authorList>
            <person name="Yim A.K.Y."/>
            <person name="Chan T.F."/>
            <person name="Ji K.M."/>
            <person name="Liu X.Y."/>
            <person name="Zhou J.W."/>
            <person name="Li R.Q."/>
            <person name="Yang K.Y."/>
            <person name="Li J."/>
            <person name="Li M."/>
            <person name="Law P.T.W."/>
            <person name="Wu Y.L."/>
            <person name="Cai Z.L."/>
            <person name="Qin H."/>
            <person name="Bao Y."/>
            <person name="Leung R.K.K."/>
            <person name="Ng P.K.S."/>
            <person name="Zou J."/>
            <person name="Zhong X.J."/>
            <person name="Ran P.X."/>
            <person name="Zhong N.S."/>
            <person name="Liu Z.G."/>
            <person name="Tsui S.K.W."/>
        </authorList>
    </citation>
    <scope>NUCLEOTIDE SEQUENCE</scope>
    <source>
        <strain evidence="2">Derf</strain>
        <tissue evidence="2">Whole organism</tissue>
    </source>
</reference>
<keyword evidence="3" id="KW-1185">Reference proteome</keyword>
<evidence type="ECO:0000313" key="3">
    <source>
        <dbReference type="Proteomes" id="UP000790347"/>
    </source>
</evidence>
<protein>
    <submittedName>
        <fullName evidence="2">Cohesin subunit SA-2, variant 2</fullName>
    </submittedName>
</protein>
<keyword evidence="1" id="KW-0732">Signal</keyword>
<proteinExistence type="predicted"/>
<comment type="caution">
    <text evidence="2">The sequence shown here is derived from an EMBL/GenBank/DDBJ whole genome shotgun (WGS) entry which is preliminary data.</text>
</comment>
<dbReference type="AlphaFoldDB" id="A0A922IDZ5"/>
<sequence>MLCKIGMILVPSLIFIIGNFGGGGVAEPQTTNMNNANSHGPTGYFSSDAYFINHNLKSIEFKKNQKINHLILTADLGTLPRSTTFFDAFSLAKRIRCDFTIFFNNEKKILQMKTKDKNLPRV</sequence>
<gene>
    <name evidence="2" type="primary">STAG2</name>
    <name evidence="2" type="ORF">DERF_003623</name>
</gene>
<dbReference type="Proteomes" id="UP000790347">
    <property type="component" value="Unassembled WGS sequence"/>
</dbReference>
<dbReference type="EMBL" id="ASGP02000001">
    <property type="protein sequence ID" value="KAH9529756.1"/>
    <property type="molecule type" value="Genomic_DNA"/>
</dbReference>
<accession>A0A922IDZ5</accession>